<protein>
    <recommendedName>
        <fullName evidence="3">Immunity protein Imm1</fullName>
    </recommendedName>
</protein>
<gene>
    <name evidence="1" type="ordered locus">Amir_1898</name>
</gene>
<accession>C6WEA3</accession>
<name>C6WEA3_ACTMD</name>
<dbReference type="HOGENOM" id="CLU_129334_0_0_11"/>
<evidence type="ECO:0000313" key="1">
    <source>
        <dbReference type="EMBL" id="ACU35846.1"/>
    </source>
</evidence>
<dbReference type="EMBL" id="CP001630">
    <property type="protein sequence ID" value="ACU35846.1"/>
    <property type="molecule type" value="Genomic_DNA"/>
</dbReference>
<dbReference type="InterPro" id="IPR025680">
    <property type="entry name" value="DddI"/>
</dbReference>
<evidence type="ECO:0000313" key="2">
    <source>
        <dbReference type="Proteomes" id="UP000002213"/>
    </source>
</evidence>
<organism evidence="1 2">
    <name type="scientific">Actinosynnema mirum (strain ATCC 29888 / DSM 43827 / JCM 3225 / NBRC 14064 / NCIMB 13271 / NRRL B-12336 / IMRU 3971 / 101)</name>
    <dbReference type="NCBI Taxonomy" id="446462"/>
    <lineage>
        <taxon>Bacteria</taxon>
        <taxon>Bacillati</taxon>
        <taxon>Actinomycetota</taxon>
        <taxon>Actinomycetes</taxon>
        <taxon>Pseudonocardiales</taxon>
        <taxon>Pseudonocardiaceae</taxon>
        <taxon>Actinosynnema</taxon>
    </lineage>
</organism>
<evidence type="ECO:0008006" key="3">
    <source>
        <dbReference type="Google" id="ProtNLM"/>
    </source>
</evidence>
<reference evidence="1 2" key="1">
    <citation type="journal article" date="2009" name="Stand. Genomic Sci.">
        <title>Complete genome sequence of Actinosynnema mirum type strain (101).</title>
        <authorList>
            <person name="Land M."/>
            <person name="Lapidus A."/>
            <person name="Mayilraj S."/>
            <person name="Chen F."/>
            <person name="Copeland A."/>
            <person name="Del Rio T.G."/>
            <person name="Nolan M."/>
            <person name="Lucas S."/>
            <person name="Tice H."/>
            <person name="Cheng J.F."/>
            <person name="Chertkov O."/>
            <person name="Bruce D."/>
            <person name="Goodwin L."/>
            <person name="Pitluck S."/>
            <person name="Rohde M."/>
            <person name="Goker M."/>
            <person name="Pati A."/>
            <person name="Ivanova N."/>
            <person name="Mavromatis K."/>
            <person name="Chen A."/>
            <person name="Palaniappan K."/>
            <person name="Hauser L."/>
            <person name="Chang Y.J."/>
            <person name="Jeffries C.C."/>
            <person name="Brettin T."/>
            <person name="Detter J.C."/>
            <person name="Han C."/>
            <person name="Chain P."/>
            <person name="Tindall B.J."/>
            <person name="Bristow J."/>
            <person name="Eisen J.A."/>
            <person name="Markowitz V."/>
            <person name="Hugenholtz P."/>
            <person name="Kyrpides N.C."/>
            <person name="Klenk H.P."/>
        </authorList>
    </citation>
    <scope>NUCLEOTIDE SEQUENCE [LARGE SCALE GENOMIC DNA]</scope>
    <source>
        <strain evidence="2">ATCC 29888 / DSM 43827 / JCM 3225 / NBRC 14064 / NCIMB 13271 / NRRL B-12336 / IMRU 3971 / 101</strain>
    </source>
</reference>
<dbReference type="KEGG" id="ami:Amir_1898"/>
<dbReference type="eggNOG" id="ENOG503001C">
    <property type="taxonomic scope" value="Bacteria"/>
</dbReference>
<proteinExistence type="predicted"/>
<dbReference type="AlphaFoldDB" id="C6WEA3"/>
<sequence>MVELTAWYDQGQDDGEIVSTPDDLDRVLDVLAGREGRLLLDLHLAGDPGGPSLEVGVNSAGQLGSLNYTKGWEENWLSTSSPESPQPHEEHILYYYMMSDTEYPADCEIPLDVVRRAAHEFMRTGGERPTEPRWRALPDWMT</sequence>
<dbReference type="STRING" id="446462.Amir_1898"/>
<dbReference type="Proteomes" id="UP000002213">
    <property type="component" value="Chromosome"/>
</dbReference>
<keyword evidence="2" id="KW-1185">Reference proteome</keyword>
<dbReference type="Pfam" id="PF14430">
    <property type="entry name" value="Imm1"/>
    <property type="match status" value="1"/>
</dbReference>